<dbReference type="SMART" id="SM01312">
    <property type="entry name" value="RTC4"/>
    <property type="match status" value="1"/>
</dbReference>
<evidence type="ECO:0000256" key="4">
    <source>
        <dbReference type="ARBA" id="ARBA00009461"/>
    </source>
</evidence>
<dbReference type="GO" id="GO:0005634">
    <property type="term" value="C:nucleus"/>
    <property type="evidence" value="ECO:0007669"/>
    <property type="project" value="UniProtKB-SubCell"/>
</dbReference>
<dbReference type="Proteomes" id="UP000006310">
    <property type="component" value="Chromosome 6"/>
</dbReference>
<feature type="region of interest" description="Disordered" evidence="8">
    <location>
        <begin position="33"/>
        <end position="101"/>
    </location>
</feature>
<evidence type="ECO:0000256" key="3">
    <source>
        <dbReference type="ARBA" id="ARBA00004496"/>
    </source>
</evidence>
<dbReference type="AlphaFoldDB" id="J7R791"/>
<dbReference type="GeneID" id="34526445"/>
<comment type="similarity">
    <text evidence="4">Belongs to the RTC4 family.</text>
</comment>
<keyword evidence="7" id="KW-0539">Nucleus</keyword>
<dbReference type="HOGENOM" id="CLU_727742_0_0_1"/>
<feature type="region of interest" description="Disordered" evidence="8">
    <location>
        <begin position="161"/>
        <end position="182"/>
    </location>
</feature>
<evidence type="ECO:0000259" key="9">
    <source>
        <dbReference type="SMART" id="SM01312"/>
    </source>
</evidence>
<dbReference type="PANTHER" id="PTHR41391">
    <property type="entry name" value="RESTRICTION OF TELOMERE CAPPING PROTEIN 4"/>
    <property type="match status" value="1"/>
</dbReference>
<dbReference type="PANTHER" id="PTHR41391:SF1">
    <property type="entry name" value="RESTRICTION OF TELOMERE CAPPING PROTEIN 4"/>
    <property type="match status" value="1"/>
</dbReference>
<evidence type="ECO:0000313" key="10">
    <source>
        <dbReference type="EMBL" id="CCK70730.1"/>
    </source>
</evidence>
<dbReference type="InterPro" id="IPR028094">
    <property type="entry name" value="RTC4_C"/>
</dbReference>
<proteinExistence type="inferred from homology"/>
<evidence type="ECO:0000256" key="1">
    <source>
        <dbReference type="ARBA" id="ARBA00002738"/>
    </source>
</evidence>
<evidence type="ECO:0000256" key="7">
    <source>
        <dbReference type="ARBA" id="ARBA00023242"/>
    </source>
</evidence>
<dbReference type="Pfam" id="PF14474">
    <property type="entry name" value="RTC4"/>
    <property type="match status" value="1"/>
</dbReference>
<dbReference type="OrthoDB" id="128308at2759"/>
<accession>J7R791</accession>
<feature type="domain" description="Restriction of telomere capping protein 4 C-terminal" evidence="9">
    <location>
        <begin position="218"/>
        <end position="366"/>
    </location>
</feature>
<dbReference type="KEGG" id="kng:KNAG_0F00610"/>
<feature type="compositionally biased region" description="Polar residues" evidence="8">
    <location>
        <begin position="82"/>
        <end position="100"/>
    </location>
</feature>
<organism evidence="10 11">
    <name type="scientific">Huiozyma naganishii (strain ATCC MYA-139 / BCRC 22969 / CBS 8797 / KCTC 17520 / NBRC 10181 / NCYC 3082 / Yp74L-3)</name>
    <name type="common">Yeast</name>
    <name type="synonym">Kazachstania naganishii</name>
    <dbReference type="NCBI Taxonomy" id="1071383"/>
    <lineage>
        <taxon>Eukaryota</taxon>
        <taxon>Fungi</taxon>
        <taxon>Dikarya</taxon>
        <taxon>Ascomycota</taxon>
        <taxon>Saccharomycotina</taxon>
        <taxon>Saccharomycetes</taxon>
        <taxon>Saccharomycetales</taxon>
        <taxon>Saccharomycetaceae</taxon>
        <taxon>Huiozyma</taxon>
    </lineage>
</organism>
<gene>
    <name evidence="10" type="primary">KNAG0F00610</name>
    <name evidence="10" type="ordered locus">KNAG_0F00610</name>
</gene>
<evidence type="ECO:0000256" key="5">
    <source>
        <dbReference type="ARBA" id="ARBA00015162"/>
    </source>
</evidence>
<dbReference type="eggNOG" id="ENOG502S1RG">
    <property type="taxonomic scope" value="Eukaryota"/>
</dbReference>
<dbReference type="RefSeq" id="XP_022464976.1">
    <property type="nucleotide sequence ID" value="XM_022608484.1"/>
</dbReference>
<reference evidence="11" key="2">
    <citation type="submission" date="2012-08" db="EMBL/GenBank/DDBJ databases">
        <title>Genome sequence of Kazachstania naganishii.</title>
        <authorList>
            <person name="Gordon J.L."/>
            <person name="Armisen D."/>
            <person name="Proux-Wera E."/>
            <person name="OhEigeartaigh S.S."/>
            <person name="Byrne K.P."/>
            <person name="Wolfe K.H."/>
        </authorList>
    </citation>
    <scope>NUCLEOTIDE SEQUENCE [LARGE SCALE GENOMIC DNA]</scope>
    <source>
        <strain evidence="11">ATCC MYA-139 / BCRC 22969 / CBS 8797 / CCRC 22969 / KCTC 17520 / NBRC 10181 / NCYC 3082</strain>
    </source>
</reference>
<reference evidence="10 11" key="1">
    <citation type="journal article" date="2011" name="Proc. Natl. Acad. Sci. U.S.A.">
        <title>Evolutionary erosion of yeast sex chromosomes by mating-type switching accidents.</title>
        <authorList>
            <person name="Gordon J.L."/>
            <person name="Armisen D."/>
            <person name="Proux-Wera E."/>
            <person name="Oheigeartaigh S.S."/>
            <person name="Byrne K.P."/>
            <person name="Wolfe K.H."/>
        </authorList>
    </citation>
    <scope>NUCLEOTIDE SEQUENCE [LARGE SCALE GENOMIC DNA]</scope>
    <source>
        <strain evidence="11">ATCC MYA-139 / BCRC 22969 / CBS 8797 / CCRC 22969 / KCTC 17520 / NBRC 10181 / NCYC 3082</strain>
    </source>
</reference>
<keyword evidence="11" id="KW-1185">Reference proteome</keyword>
<dbReference type="EMBL" id="HE978319">
    <property type="protein sequence ID" value="CCK70730.1"/>
    <property type="molecule type" value="Genomic_DNA"/>
</dbReference>
<dbReference type="InterPro" id="IPR039024">
    <property type="entry name" value="RTC4"/>
</dbReference>
<evidence type="ECO:0000256" key="6">
    <source>
        <dbReference type="ARBA" id="ARBA00022490"/>
    </source>
</evidence>
<sequence length="380" mass="42957">MRDGTDAGRGKLFSGKNEDFVYQNSVYKWKPDSKQALMKSGKKALPNNDGRSSKMTKRGRDKSFGDVPPVNIAELIHKRSHGTSSTRLTGDRGNSSVTPKTNKKYSIMSRSLDINLNETTPKTNKKYSIMSRSLDINLNETTPATNLDKTRNILSIINGEDDDELMELPSPKRPRQDKGHPADEIKKQLEEKFQLPPILYKQKMVRKIRPYMSVVEQILKGKVISPYYNDAKSVFQKSKRPFVTAEELSALDVHDFTAGFYGLKRQICIGNEILQKFGDQLSNHPSPTIKWWGVKDFATYVLAPEVLALLAIEELKQFSSVYSTVLVHAKKRPLTDFEWQELENARFAATEVFDATADYGLQVTDMSPLEQWEAAAPSNS</sequence>
<dbReference type="OMA" id="FEWQELE"/>
<keyword evidence="6" id="KW-0963">Cytoplasm</keyword>
<dbReference type="STRING" id="1071383.J7R791"/>
<comment type="subcellular location">
    <subcellularLocation>
        <location evidence="3">Cytoplasm</location>
    </subcellularLocation>
    <subcellularLocation>
        <location evidence="2">Nucleus</location>
    </subcellularLocation>
</comment>
<evidence type="ECO:0000313" key="11">
    <source>
        <dbReference type="Proteomes" id="UP000006310"/>
    </source>
</evidence>
<name>J7R791_HUIN7</name>
<evidence type="ECO:0000256" key="2">
    <source>
        <dbReference type="ARBA" id="ARBA00004123"/>
    </source>
</evidence>
<dbReference type="GO" id="GO:0005737">
    <property type="term" value="C:cytoplasm"/>
    <property type="evidence" value="ECO:0007669"/>
    <property type="project" value="UniProtKB-SubCell"/>
</dbReference>
<evidence type="ECO:0000256" key="8">
    <source>
        <dbReference type="SAM" id="MobiDB-lite"/>
    </source>
</evidence>
<comment type="function">
    <text evidence="1">May be involved in a process influencing telomere capping.</text>
</comment>
<protein>
    <recommendedName>
        <fullName evidence="5">Restriction of telomere capping protein 4</fullName>
    </recommendedName>
</protein>